<sequence>AKVLQGFFLALFFLGVSTGTGDLATMLEIPLSPFSMSTMTYGLLGILGCEYIARRFSS</sequence>
<feature type="non-terminal residue" evidence="2">
    <location>
        <position position="1"/>
    </location>
</feature>
<feature type="transmembrane region" description="Helical" evidence="1">
    <location>
        <begin position="34"/>
        <end position="53"/>
    </location>
</feature>
<keyword evidence="1" id="KW-1133">Transmembrane helix</keyword>
<accession>X1HTR9</accession>
<keyword evidence="1" id="KW-0472">Membrane</keyword>
<evidence type="ECO:0000313" key="2">
    <source>
        <dbReference type="EMBL" id="GAH48683.1"/>
    </source>
</evidence>
<dbReference type="AlphaFoldDB" id="X1HTR9"/>
<protein>
    <submittedName>
        <fullName evidence="2">Uncharacterized protein</fullName>
    </submittedName>
</protein>
<proteinExistence type="predicted"/>
<keyword evidence="1" id="KW-0812">Transmembrane</keyword>
<comment type="caution">
    <text evidence="2">The sequence shown here is derived from an EMBL/GenBank/DDBJ whole genome shotgun (WGS) entry which is preliminary data.</text>
</comment>
<dbReference type="EMBL" id="BARU01023023">
    <property type="protein sequence ID" value="GAH48683.1"/>
    <property type="molecule type" value="Genomic_DNA"/>
</dbReference>
<evidence type="ECO:0000256" key="1">
    <source>
        <dbReference type="SAM" id="Phobius"/>
    </source>
</evidence>
<reference evidence="2" key="1">
    <citation type="journal article" date="2014" name="Front. Microbiol.">
        <title>High frequency of phylogenetically diverse reductive dehalogenase-homologous genes in deep subseafloor sedimentary metagenomes.</title>
        <authorList>
            <person name="Kawai M."/>
            <person name="Futagami T."/>
            <person name="Toyoda A."/>
            <person name="Takaki Y."/>
            <person name="Nishi S."/>
            <person name="Hori S."/>
            <person name="Arai W."/>
            <person name="Tsubouchi T."/>
            <person name="Morono Y."/>
            <person name="Uchiyama I."/>
            <person name="Ito T."/>
            <person name="Fujiyama A."/>
            <person name="Inagaki F."/>
            <person name="Takami H."/>
        </authorList>
    </citation>
    <scope>NUCLEOTIDE SEQUENCE</scope>
    <source>
        <strain evidence="2">Expedition CK06-06</strain>
    </source>
</reference>
<name>X1HTR9_9ZZZZ</name>
<gene>
    <name evidence="2" type="ORF">S03H2_37406</name>
</gene>
<organism evidence="2">
    <name type="scientific">marine sediment metagenome</name>
    <dbReference type="NCBI Taxonomy" id="412755"/>
    <lineage>
        <taxon>unclassified sequences</taxon>
        <taxon>metagenomes</taxon>
        <taxon>ecological metagenomes</taxon>
    </lineage>
</organism>